<dbReference type="InterPro" id="IPR013833">
    <property type="entry name" value="Cyt_c_oxidase_su3_a-hlx"/>
</dbReference>
<dbReference type="GO" id="GO:0019646">
    <property type="term" value="P:aerobic electron transport chain"/>
    <property type="evidence" value="ECO:0007669"/>
    <property type="project" value="InterPro"/>
</dbReference>
<dbReference type="GO" id="GO:0005886">
    <property type="term" value="C:plasma membrane"/>
    <property type="evidence" value="ECO:0007669"/>
    <property type="project" value="UniProtKB-SubCell"/>
</dbReference>
<evidence type="ECO:0000256" key="8">
    <source>
        <dbReference type="SAM" id="Phobius"/>
    </source>
</evidence>
<feature type="transmembrane region" description="Helical" evidence="8">
    <location>
        <begin position="70"/>
        <end position="87"/>
    </location>
</feature>
<protein>
    <submittedName>
        <fullName evidence="10">Cytochrome c oxidase polypeptide I+III</fullName>
        <ecNumber evidence="10">1.9.3.1</ecNumber>
    </submittedName>
</protein>
<dbReference type="RefSeq" id="WP_419192867.1">
    <property type="nucleotide sequence ID" value="NZ_CP036279.1"/>
</dbReference>
<feature type="transmembrane region" description="Helical" evidence="8">
    <location>
        <begin position="29"/>
        <end position="50"/>
    </location>
</feature>
<evidence type="ECO:0000313" key="10">
    <source>
        <dbReference type="EMBL" id="QDU63869.1"/>
    </source>
</evidence>
<evidence type="ECO:0000256" key="6">
    <source>
        <dbReference type="ARBA" id="ARBA00023136"/>
    </source>
</evidence>
<dbReference type="KEGG" id="knv:Pan216_47500"/>
<dbReference type="Proteomes" id="UP000317093">
    <property type="component" value="Chromosome"/>
</dbReference>
<accession>A0A518BA70</accession>
<dbReference type="EC" id="1.9.3.1" evidence="10"/>
<evidence type="ECO:0000256" key="3">
    <source>
        <dbReference type="ARBA" id="ARBA00022475"/>
    </source>
</evidence>
<keyword evidence="3" id="KW-1003">Cell membrane</keyword>
<dbReference type="GO" id="GO:0004129">
    <property type="term" value="F:cytochrome-c oxidase activity"/>
    <property type="evidence" value="ECO:0007669"/>
    <property type="project" value="InterPro"/>
</dbReference>
<dbReference type="PROSITE" id="PS50253">
    <property type="entry name" value="COX3"/>
    <property type="match status" value="1"/>
</dbReference>
<dbReference type="AlphaFoldDB" id="A0A518BA70"/>
<keyword evidence="10" id="KW-0560">Oxidoreductase</keyword>
<dbReference type="PANTHER" id="PTHR11403:SF2">
    <property type="entry name" value="CYTOCHROME BO(3) UBIQUINOL OXIDASE SUBUNIT 3"/>
    <property type="match status" value="1"/>
</dbReference>
<keyword evidence="5 8" id="KW-1133">Transmembrane helix</keyword>
<feature type="transmembrane region" description="Helical" evidence="8">
    <location>
        <begin position="183"/>
        <end position="203"/>
    </location>
</feature>
<evidence type="ECO:0000256" key="4">
    <source>
        <dbReference type="ARBA" id="ARBA00022692"/>
    </source>
</evidence>
<sequence>MNHAAALSAHAESPHHDQHALGGWTPLKVGMASFLFSEAALFATLIVAYLKFLGQDDGGPTPEVLNVGRELVAVILLLVSSITVQFASRDLARGRCTSCTVGVILTFILTVGFLIVTGLEWRELIAVDGLTINRNLFGSSFYTLFGFHLGHVLAGCVMLLIMMGIAFSGSLNARSSPGMEAIAWYWHFVNGVSVTLFLVVYVITR</sequence>
<keyword evidence="11" id="KW-1185">Reference proteome</keyword>
<gene>
    <name evidence="10" type="primary">caaA</name>
    <name evidence="10" type="ORF">Pan216_47500</name>
</gene>
<dbReference type="CDD" id="cd00386">
    <property type="entry name" value="Heme_Cu_Oxidase_III_like"/>
    <property type="match status" value="1"/>
</dbReference>
<evidence type="ECO:0000259" key="9">
    <source>
        <dbReference type="PROSITE" id="PS50253"/>
    </source>
</evidence>
<dbReference type="Pfam" id="PF00510">
    <property type="entry name" value="COX3"/>
    <property type="match status" value="1"/>
</dbReference>
<dbReference type="SUPFAM" id="SSF81452">
    <property type="entry name" value="Cytochrome c oxidase subunit III-like"/>
    <property type="match status" value="1"/>
</dbReference>
<dbReference type="EMBL" id="CP036279">
    <property type="protein sequence ID" value="QDU63869.1"/>
    <property type="molecule type" value="Genomic_DNA"/>
</dbReference>
<evidence type="ECO:0000256" key="1">
    <source>
        <dbReference type="ARBA" id="ARBA00004651"/>
    </source>
</evidence>
<evidence type="ECO:0000256" key="7">
    <source>
        <dbReference type="RuleBase" id="RU003376"/>
    </source>
</evidence>
<evidence type="ECO:0000256" key="5">
    <source>
        <dbReference type="ARBA" id="ARBA00022989"/>
    </source>
</evidence>
<dbReference type="InterPro" id="IPR000298">
    <property type="entry name" value="Cyt_c_oxidase-like_su3"/>
</dbReference>
<dbReference type="InterPro" id="IPR035973">
    <property type="entry name" value="Cyt_c_oxidase_su3-like_sf"/>
</dbReference>
<feature type="domain" description="Heme-copper oxidase subunit III family profile" evidence="9">
    <location>
        <begin position="1"/>
        <end position="205"/>
    </location>
</feature>
<evidence type="ECO:0000256" key="2">
    <source>
        <dbReference type="ARBA" id="ARBA00010581"/>
    </source>
</evidence>
<name>A0A518BA70_9BACT</name>
<dbReference type="PANTHER" id="PTHR11403">
    <property type="entry name" value="CYTOCHROME C OXIDASE SUBUNIT III"/>
    <property type="match status" value="1"/>
</dbReference>
<comment type="subcellular location">
    <subcellularLocation>
        <location evidence="1 7">Cell membrane</location>
        <topology evidence="1 7">Multi-pass membrane protein</topology>
    </subcellularLocation>
</comment>
<dbReference type="InterPro" id="IPR024791">
    <property type="entry name" value="Cyt_c/ubiquinol_Oxase_su3"/>
</dbReference>
<dbReference type="GO" id="GO:0016491">
    <property type="term" value="F:oxidoreductase activity"/>
    <property type="evidence" value="ECO:0007669"/>
    <property type="project" value="UniProtKB-KW"/>
</dbReference>
<evidence type="ECO:0000313" key="11">
    <source>
        <dbReference type="Proteomes" id="UP000317093"/>
    </source>
</evidence>
<keyword evidence="6 8" id="KW-0472">Membrane</keyword>
<reference evidence="10 11" key="1">
    <citation type="submission" date="2019-02" db="EMBL/GenBank/DDBJ databases">
        <title>Deep-cultivation of Planctomycetes and their phenomic and genomic characterization uncovers novel biology.</title>
        <authorList>
            <person name="Wiegand S."/>
            <person name="Jogler M."/>
            <person name="Boedeker C."/>
            <person name="Pinto D."/>
            <person name="Vollmers J."/>
            <person name="Rivas-Marin E."/>
            <person name="Kohn T."/>
            <person name="Peeters S.H."/>
            <person name="Heuer A."/>
            <person name="Rast P."/>
            <person name="Oberbeckmann S."/>
            <person name="Bunk B."/>
            <person name="Jeske O."/>
            <person name="Meyerdierks A."/>
            <person name="Storesund J.E."/>
            <person name="Kallscheuer N."/>
            <person name="Luecker S."/>
            <person name="Lage O.M."/>
            <person name="Pohl T."/>
            <person name="Merkel B.J."/>
            <person name="Hornburger P."/>
            <person name="Mueller R.-W."/>
            <person name="Bruemmer F."/>
            <person name="Labrenz M."/>
            <person name="Spormann A.M."/>
            <person name="Op den Camp H."/>
            <person name="Overmann J."/>
            <person name="Amann R."/>
            <person name="Jetten M.S.M."/>
            <person name="Mascher T."/>
            <person name="Medema M.H."/>
            <person name="Devos D.P."/>
            <person name="Kaster A.-K."/>
            <person name="Ovreas L."/>
            <person name="Rohde M."/>
            <person name="Galperin M.Y."/>
            <person name="Jogler C."/>
        </authorList>
    </citation>
    <scope>NUCLEOTIDE SEQUENCE [LARGE SCALE GENOMIC DNA]</scope>
    <source>
        <strain evidence="10 11">Pan216</strain>
    </source>
</reference>
<proteinExistence type="inferred from homology"/>
<feature type="transmembrane region" description="Helical" evidence="8">
    <location>
        <begin position="99"/>
        <end position="121"/>
    </location>
</feature>
<dbReference type="Gene3D" id="1.20.120.80">
    <property type="entry name" value="Cytochrome c oxidase, subunit III, four-helix bundle"/>
    <property type="match status" value="1"/>
</dbReference>
<organism evidence="10 11">
    <name type="scientific">Kolteria novifilia</name>
    <dbReference type="NCBI Taxonomy" id="2527975"/>
    <lineage>
        <taxon>Bacteria</taxon>
        <taxon>Pseudomonadati</taxon>
        <taxon>Planctomycetota</taxon>
        <taxon>Planctomycetia</taxon>
        <taxon>Kolteriales</taxon>
        <taxon>Kolteriaceae</taxon>
        <taxon>Kolteria</taxon>
    </lineage>
</organism>
<feature type="transmembrane region" description="Helical" evidence="8">
    <location>
        <begin position="141"/>
        <end position="171"/>
    </location>
</feature>
<keyword evidence="4 7" id="KW-0812">Transmembrane</keyword>
<comment type="similarity">
    <text evidence="2 7">Belongs to the cytochrome c oxidase subunit 3 family.</text>
</comment>